<organism evidence="1">
    <name type="scientific">Arundo donax</name>
    <name type="common">Giant reed</name>
    <name type="synonym">Donax arundinaceus</name>
    <dbReference type="NCBI Taxonomy" id="35708"/>
    <lineage>
        <taxon>Eukaryota</taxon>
        <taxon>Viridiplantae</taxon>
        <taxon>Streptophyta</taxon>
        <taxon>Embryophyta</taxon>
        <taxon>Tracheophyta</taxon>
        <taxon>Spermatophyta</taxon>
        <taxon>Magnoliopsida</taxon>
        <taxon>Liliopsida</taxon>
        <taxon>Poales</taxon>
        <taxon>Poaceae</taxon>
        <taxon>PACMAD clade</taxon>
        <taxon>Arundinoideae</taxon>
        <taxon>Arundineae</taxon>
        <taxon>Arundo</taxon>
    </lineage>
</organism>
<reference evidence="1" key="2">
    <citation type="journal article" date="2015" name="Data Brief">
        <title>Shoot transcriptome of the giant reed, Arundo donax.</title>
        <authorList>
            <person name="Barrero R.A."/>
            <person name="Guerrero F.D."/>
            <person name="Moolhuijzen P."/>
            <person name="Goolsby J.A."/>
            <person name="Tidwell J."/>
            <person name="Bellgard S.E."/>
            <person name="Bellgard M.I."/>
        </authorList>
    </citation>
    <scope>NUCLEOTIDE SEQUENCE</scope>
    <source>
        <tissue evidence="1">Shoot tissue taken approximately 20 cm above the soil surface</tissue>
    </source>
</reference>
<protein>
    <submittedName>
        <fullName evidence="1">Uncharacterized protein</fullName>
    </submittedName>
</protein>
<proteinExistence type="predicted"/>
<dbReference type="AlphaFoldDB" id="A0A0A9CAR5"/>
<accession>A0A0A9CAR5</accession>
<dbReference type="EMBL" id="GBRH01225264">
    <property type="protein sequence ID" value="JAD72631.1"/>
    <property type="molecule type" value="Transcribed_RNA"/>
</dbReference>
<reference evidence="1" key="1">
    <citation type="submission" date="2014-09" db="EMBL/GenBank/DDBJ databases">
        <authorList>
            <person name="Magalhaes I.L.F."/>
            <person name="Oliveira U."/>
            <person name="Santos F.R."/>
            <person name="Vidigal T.H.D.A."/>
            <person name="Brescovit A.D."/>
            <person name="Santos A.J."/>
        </authorList>
    </citation>
    <scope>NUCLEOTIDE SEQUENCE</scope>
    <source>
        <tissue evidence="1">Shoot tissue taken approximately 20 cm above the soil surface</tissue>
    </source>
</reference>
<name>A0A0A9CAR5_ARUDO</name>
<sequence length="17" mass="1937">MIGERKKKTCISARTSK</sequence>
<evidence type="ECO:0000313" key="1">
    <source>
        <dbReference type="EMBL" id="JAD72631.1"/>
    </source>
</evidence>